<feature type="transmembrane region" description="Helical" evidence="1">
    <location>
        <begin position="344"/>
        <end position="363"/>
    </location>
</feature>
<keyword evidence="3" id="KW-1185">Reference proteome</keyword>
<dbReference type="AlphaFoldDB" id="A0ABD5QBZ7"/>
<gene>
    <name evidence="2" type="ORF">ACFPFO_05385</name>
</gene>
<name>A0ABD5QBZ7_9EURY</name>
<keyword evidence="1" id="KW-0812">Transmembrane</keyword>
<dbReference type="EMBL" id="JBHSJG010000018">
    <property type="protein sequence ID" value="MFC4987207.1"/>
    <property type="molecule type" value="Genomic_DNA"/>
</dbReference>
<feature type="transmembrane region" description="Helical" evidence="1">
    <location>
        <begin position="232"/>
        <end position="252"/>
    </location>
</feature>
<proteinExistence type="predicted"/>
<evidence type="ECO:0000256" key="1">
    <source>
        <dbReference type="SAM" id="Phobius"/>
    </source>
</evidence>
<evidence type="ECO:0000313" key="3">
    <source>
        <dbReference type="Proteomes" id="UP001595925"/>
    </source>
</evidence>
<dbReference type="Proteomes" id="UP001595925">
    <property type="component" value="Unassembled WGS sequence"/>
</dbReference>
<feature type="transmembrane region" description="Helical" evidence="1">
    <location>
        <begin position="398"/>
        <end position="422"/>
    </location>
</feature>
<feature type="transmembrane region" description="Helical" evidence="1">
    <location>
        <begin position="264"/>
        <end position="282"/>
    </location>
</feature>
<keyword evidence="1" id="KW-0472">Membrane</keyword>
<reference evidence="2 3" key="1">
    <citation type="journal article" date="2019" name="Int. J. Syst. Evol. Microbiol.">
        <title>The Global Catalogue of Microorganisms (GCM) 10K type strain sequencing project: providing services to taxonomists for standard genome sequencing and annotation.</title>
        <authorList>
            <consortium name="The Broad Institute Genomics Platform"/>
            <consortium name="The Broad Institute Genome Sequencing Center for Infectious Disease"/>
            <person name="Wu L."/>
            <person name="Ma J."/>
        </authorList>
    </citation>
    <scope>NUCLEOTIDE SEQUENCE [LARGE SCALE GENOMIC DNA]</scope>
    <source>
        <strain evidence="2 3">CGMCC 1.15824</strain>
    </source>
</reference>
<keyword evidence="1" id="KW-1133">Transmembrane helix</keyword>
<feature type="transmembrane region" description="Helical" evidence="1">
    <location>
        <begin position="370"/>
        <end position="392"/>
    </location>
</feature>
<organism evidence="2 3">
    <name type="scientific">Saliphagus infecundisoli</name>
    <dbReference type="NCBI Taxonomy" id="1849069"/>
    <lineage>
        <taxon>Archaea</taxon>
        <taxon>Methanobacteriati</taxon>
        <taxon>Methanobacteriota</taxon>
        <taxon>Stenosarchaea group</taxon>
        <taxon>Halobacteria</taxon>
        <taxon>Halobacteriales</taxon>
        <taxon>Natrialbaceae</taxon>
        <taxon>Saliphagus</taxon>
    </lineage>
</organism>
<feature type="transmembrane region" description="Helical" evidence="1">
    <location>
        <begin position="319"/>
        <end position="338"/>
    </location>
</feature>
<dbReference type="RefSeq" id="WP_224828502.1">
    <property type="nucleotide sequence ID" value="NZ_JAIVEF010000007.1"/>
</dbReference>
<evidence type="ECO:0000313" key="2">
    <source>
        <dbReference type="EMBL" id="MFC4987207.1"/>
    </source>
</evidence>
<sequence length="428" mass="43164">MGRAGLAFAVYLVVAGVLATAVVAGAPPPEQLCGVCGPSTANDAEIAGARGPGTLDVYIDDDGDSRWQATVPVAEDAAERYRTDGAALEAAVEDAWARHHVAAGDVRTVESRVAEGAVVVNYTVDDVAEPGVGDAWIVDYFATGASPTRYEMVVERVTIHAPARAVVTNDPAGAAVEGNAATWTREGEVPGGFDEQTYVTYGGDGPFGSMRGYATLAAETGPTALDHGVRGGVVPAVVLVLAGIGIGHTRFGRDAFDAATLERLIVAVGIVGAAGFFVVGAVTTAGGLAPELAALASLSAGYALLGSGARRLARFGTRGLVGLAVLATVVAAGIAHLLAGPVYATPLAFGLATALYLPIGHAAERGRTPVAIVALAALAPIAAVAAVAPVYVLGFGPAVYGLLLMPWIAVVVAFGYPVALLGRRLAHE</sequence>
<accession>A0ABD5QBZ7</accession>
<protein>
    <submittedName>
        <fullName evidence="2">Uncharacterized protein</fullName>
    </submittedName>
</protein>
<feature type="transmembrane region" description="Helical" evidence="1">
    <location>
        <begin position="288"/>
        <end position="307"/>
    </location>
</feature>
<comment type="caution">
    <text evidence="2">The sequence shown here is derived from an EMBL/GenBank/DDBJ whole genome shotgun (WGS) entry which is preliminary data.</text>
</comment>